<keyword evidence="2" id="KW-1185">Reference proteome</keyword>
<protein>
    <submittedName>
        <fullName evidence="1">Uncharacterized protein</fullName>
    </submittedName>
</protein>
<gene>
    <name evidence="1" type="ORF">SAMN06265827_10829</name>
</gene>
<accession>A0A285GK35</accession>
<sequence>MLLQCNATLAWRCPLCGELELNQISIFDFSGKNRLEIKCGCGYTKLVFGKSSSKKYWLEYICVVCESTHRVSLTQGEFWANRVKKIKCLDNGAELGYLGPYDDVKRLADQEEEYLKLMIDKLEFEDYFNNPEIMLSVLNELHDIAEANGLVCQCGSSDIDIDMLPREIRLTCNRCHGVTRISAETKEDLAFLRKIKQIKILEGVVSALEGINL</sequence>
<dbReference type="EMBL" id="OBDZ01000008">
    <property type="protein sequence ID" value="SNY23980.1"/>
    <property type="molecule type" value="Genomic_DNA"/>
</dbReference>
<dbReference type="OrthoDB" id="1678992at2"/>
<reference evidence="2" key="1">
    <citation type="submission" date="2017-09" db="EMBL/GenBank/DDBJ databases">
        <authorList>
            <person name="Varghese N."/>
            <person name="Submissions S."/>
        </authorList>
    </citation>
    <scope>NUCLEOTIDE SEQUENCE [LARGE SCALE GENOMIC DNA]</scope>
    <source>
        <strain evidence="2">MSL47</strain>
    </source>
</reference>
<dbReference type="RefSeq" id="WP_097017359.1">
    <property type="nucleotide sequence ID" value="NZ_OBDZ01000008.1"/>
</dbReference>
<evidence type="ECO:0000313" key="2">
    <source>
        <dbReference type="Proteomes" id="UP000219573"/>
    </source>
</evidence>
<proteinExistence type="predicted"/>
<dbReference type="STRING" id="1413210.U472_15185"/>
<name>A0A285GK35_9FIRM</name>
<dbReference type="AlphaFoldDB" id="A0A285GK35"/>
<organism evidence="1 2">
    <name type="scientific">Orenia metallireducens</name>
    <dbReference type="NCBI Taxonomy" id="1413210"/>
    <lineage>
        <taxon>Bacteria</taxon>
        <taxon>Bacillati</taxon>
        <taxon>Bacillota</taxon>
        <taxon>Clostridia</taxon>
        <taxon>Halanaerobiales</taxon>
        <taxon>Halobacteroidaceae</taxon>
        <taxon>Orenia</taxon>
    </lineage>
</organism>
<evidence type="ECO:0000313" key="1">
    <source>
        <dbReference type="EMBL" id="SNY23980.1"/>
    </source>
</evidence>
<dbReference type="Proteomes" id="UP000219573">
    <property type="component" value="Unassembled WGS sequence"/>
</dbReference>